<keyword evidence="3" id="KW-0812">Transmembrane</keyword>
<dbReference type="PANTHER" id="PTHR30160:SF1">
    <property type="entry name" value="LIPOPOLYSACCHARIDE 1,2-N-ACETYLGLUCOSAMINETRANSFERASE-RELATED"/>
    <property type="match status" value="1"/>
</dbReference>
<gene>
    <name evidence="4" type="ORF">SAMN05660830_00370</name>
</gene>
<dbReference type="EMBL" id="FQZR01000002">
    <property type="protein sequence ID" value="SHI58115.1"/>
    <property type="molecule type" value="Genomic_DNA"/>
</dbReference>
<keyword evidence="1" id="KW-0328">Glycosyltransferase</keyword>
<dbReference type="CDD" id="cd03789">
    <property type="entry name" value="GT9_LPS_heptosyltransferase"/>
    <property type="match status" value="1"/>
</dbReference>
<dbReference type="InterPro" id="IPR051199">
    <property type="entry name" value="LPS_LOS_Heptosyltrfase"/>
</dbReference>
<name>A0A8G2F9P1_9BACT</name>
<evidence type="ECO:0000313" key="4">
    <source>
        <dbReference type="EMBL" id="SHI58115.1"/>
    </source>
</evidence>
<dbReference type="GO" id="GO:0009244">
    <property type="term" value="P:lipopolysaccharide core region biosynthetic process"/>
    <property type="evidence" value="ECO:0007669"/>
    <property type="project" value="TreeGrafter"/>
</dbReference>
<dbReference type="SUPFAM" id="SSF53756">
    <property type="entry name" value="UDP-Glycosyltransferase/glycogen phosphorylase"/>
    <property type="match status" value="1"/>
</dbReference>
<keyword evidence="2 4" id="KW-0808">Transferase</keyword>
<dbReference type="InterPro" id="IPR002201">
    <property type="entry name" value="Glyco_trans_9"/>
</dbReference>
<evidence type="ECO:0000256" key="3">
    <source>
        <dbReference type="SAM" id="Phobius"/>
    </source>
</evidence>
<keyword evidence="3" id="KW-0472">Membrane</keyword>
<reference evidence="4 5" key="1">
    <citation type="submission" date="2016-11" db="EMBL/GenBank/DDBJ databases">
        <authorList>
            <person name="Varghese N."/>
            <person name="Submissions S."/>
        </authorList>
    </citation>
    <scope>NUCLEOTIDE SEQUENCE [LARGE SCALE GENOMIC DNA]</scope>
    <source>
        <strain evidence="4 5">DSM 17919</strain>
    </source>
</reference>
<keyword evidence="3" id="KW-1133">Transmembrane helix</keyword>
<dbReference type="RefSeq" id="WP_020001507.1">
    <property type="nucleotide sequence ID" value="NZ_CP192219.1"/>
</dbReference>
<dbReference type="Pfam" id="PF01075">
    <property type="entry name" value="Glyco_transf_9"/>
    <property type="match status" value="1"/>
</dbReference>
<proteinExistence type="predicted"/>
<dbReference type="AlphaFoldDB" id="A0A8G2F9P1"/>
<evidence type="ECO:0000256" key="1">
    <source>
        <dbReference type="ARBA" id="ARBA00022676"/>
    </source>
</evidence>
<dbReference type="Gene3D" id="3.40.50.2000">
    <property type="entry name" value="Glycogen Phosphorylase B"/>
    <property type="match status" value="2"/>
</dbReference>
<dbReference type="GO" id="GO:0008713">
    <property type="term" value="F:ADP-heptose-lipopolysaccharide heptosyltransferase activity"/>
    <property type="evidence" value="ECO:0007669"/>
    <property type="project" value="TreeGrafter"/>
</dbReference>
<dbReference type="PANTHER" id="PTHR30160">
    <property type="entry name" value="TETRAACYLDISACCHARIDE 4'-KINASE-RELATED"/>
    <property type="match status" value="1"/>
</dbReference>
<organism evidence="4 5">
    <name type="scientific">Halodesulfovibrio aestuarii</name>
    <dbReference type="NCBI Taxonomy" id="126333"/>
    <lineage>
        <taxon>Bacteria</taxon>
        <taxon>Pseudomonadati</taxon>
        <taxon>Thermodesulfobacteriota</taxon>
        <taxon>Desulfovibrionia</taxon>
        <taxon>Desulfovibrionales</taxon>
        <taxon>Desulfovibrionaceae</taxon>
        <taxon>Halodesulfovibrio</taxon>
    </lineage>
</organism>
<comment type="caution">
    <text evidence="4">The sequence shown here is derived from an EMBL/GenBank/DDBJ whole genome shotgun (WGS) entry which is preliminary data.</text>
</comment>
<accession>A0A8G2F9P1</accession>
<evidence type="ECO:0000256" key="2">
    <source>
        <dbReference type="ARBA" id="ARBA00022679"/>
    </source>
</evidence>
<evidence type="ECO:0000313" key="5">
    <source>
        <dbReference type="Proteomes" id="UP000184001"/>
    </source>
</evidence>
<protein>
    <submittedName>
        <fullName evidence="4">ADP-heptose:LPS heptosyltransferase</fullName>
    </submittedName>
</protein>
<dbReference type="GO" id="GO:0005829">
    <property type="term" value="C:cytosol"/>
    <property type="evidence" value="ECO:0007669"/>
    <property type="project" value="TreeGrafter"/>
</dbReference>
<sequence>MSVPNDWLVVRLSALGDVVLTTGVLSYLYKKYGWRFTFLTLAPWSSVLEGHPAIDRIISINKEELRSSSGYTFFKQLAEEHEGKGLLDLHGTMRSRFLALCWKGAVRRYPKFSLQRRLFLQTEGKLGGEKLLRFNVPQRYALAVEEVAPSRLELLPRIFLSEKEIQYGKSVCERVAGRKSIIALHPFSTHPNKAWFSDYWRMLAEKLAEAGMHVVIIGVGNSPVPEGDNVTDLTGKTTLRETCALLSCAQALVTGDSGPMHLASGVQTPVVALFGPTHRAWGFYPEGLSDIVLEADEDCRPCSLHGKKVCEKGQSCMRSIEPDRVLRSVLSLFS</sequence>
<dbReference type="Proteomes" id="UP000184001">
    <property type="component" value="Unassembled WGS sequence"/>
</dbReference>
<feature type="transmembrane region" description="Helical" evidence="3">
    <location>
        <begin position="12"/>
        <end position="29"/>
    </location>
</feature>